<dbReference type="Gene3D" id="2.60.120.650">
    <property type="entry name" value="Cupin"/>
    <property type="match status" value="1"/>
</dbReference>
<dbReference type="Pfam" id="PF21233">
    <property type="entry name" value="WHD_RIOX1"/>
    <property type="match status" value="1"/>
</dbReference>
<evidence type="ECO:0000256" key="1">
    <source>
        <dbReference type="ARBA" id="ARBA00004123"/>
    </source>
</evidence>
<evidence type="ECO:0000256" key="10">
    <source>
        <dbReference type="ARBA" id="ARBA00023163"/>
    </source>
</evidence>
<dbReference type="AlphaFoldDB" id="A0A4S2J9T6"/>
<comment type="function">
    <text evidence="12">Oxygenase that can act as both a histone lysine demethylase and a ribosomal histidine hydroxylase. Specifically demethylates 'Lys-4' (H3K4me) and 'Lys-36' (H3K36me) of histone H3, thereby playing a central role in histone code.</text>
</comment>
<feature type="compositionally biased region" description="Polar residues" evidence="15">
    <location>
        <begin position="136"/>
        <end position="146"/>
    </location>
</feature>
<dbReference type="PANTHER" id="PTHR13096:SF8">
    <property type="entry name" value="RIBOSOMAL OXYGENASE 1"/>
    <property type="match status" value="1"/>
</dbReference>
<evidence type="ECO:0000259" key="16">
    <source>
        <dbReference type="PROSITE" id="PS51184"/>
    </source>
</evidence>
<keyword evidence="8 14" id="KW-0408">Iron</keyword>
<protein>
    <recommendedName>
        <fullName evidence="14">Bifunctional lysine-specific demethylase and histidyl-hydroxylase</fullName>
        <ecNumber evidence="14">1.14.11.27</ecNumber>
    </recommendedName>
</protein>
<accession>A0A4S2J9T6</accession>
<keyword evidence="7 14" id="KW-0560">Oxidoreductase</keyword>
<feature type="compositionally biased region" description="Low complexity" evidence="15">
    <location>
        <begin position="126"/>
        <end position="135"/>
    </location>
</feature>
<sequence length="661" mass="76804">MESVSAFSVYAGKRKNTEQLVSGKKKKRNLQKVSNKKSRKQKDVKQTDNANQQMQRKDKKIKSTRKLNDVNEAKSNKINNIRNTHRKLKLKAIKERKKKNKKNKNSVKREAIQTDKILTRDIEIGNSDNDSSDTNCTSPLGNASNEINEKYDDDQNPNELKATKEQRKKSRKNSVKREATQMINKILTKDVEMGNGESDLNDTNCTSPLNNEINEEDDDDHNPIEFSRHLFQWLLQPINIETFFKKNWEKTPLYVKRDMPNFYKHLVSTPLLDQVLRKNHILFTKNIDITSYSDGVRETHNPPGRALPSVVWDYYQNKCSIRMLNPQTFIPAIHAMNATLQEFFGCFVGANLYLTPPNSQGFAPHYDDVEAFIFQIEGQKRWRLYKPLNENEFLPRYSSKNFDQSEIGEPILDTIVKAGDLLYLPRGTIHQGMTLEDTHSLHITLSVYQKNSWVDLLEKALPQALQRAAENDSRFREGLPLNYLKYVGTGCNTNDRKDVFKNNIKNLIGLLLEHIDVDNAADLMAKDHIHDFLPPFLMKKERKCTVAEDGEIMTNDGVVKNCAEILPETRIRLLRLHCMRLIKEDTYRIYYSTENSKEYHEYEPQFLEVDEKYVPGIKKMIITYPNFISVKELPIEDDEEKIQIVKDLWEKGLILTEEPLC</sequence>
<organism evidence="17 18">
    <name type="scientific">Temnothorax longispinosus</name>
    <dbReference type="NCBI Taxonomy" id="300112"/>
    <lineage>
        <taxon>Eukaryota</taxon>
        <taxon>Metazoa</taxon>
        <taxon>Ecdysozoa</taxon>
        <taxon>Arthropoda</taxon>
        <taxon>Hexapoda</taxon>
        <taxon>Insecta</taxon>
        <taxon>Pterygota</taxon>
        <taxon>Neoptera</taxon>
        <taxon>Endopterygota</taxon>
        <taxon>Hymenoptera</taxon>
        <taxon>Apocrita</taxon>
        <taxon>Aculeata</taxon>
        <taxon>Formicoidea</taxon>
        <taxon>Formicidae</taxon>
        <taxon>Myrmicinae</taxon>
        <taxon>Temnothorax</taxon>
    </lineage>
</organism>
<dbReference type="GO" id="GO:0005506">
    <property type="term" value="F:iron ion binding"/>
    <property type="evidence" value="ECO:0007669"/>
    <property type="project" value="UniProtKB-UniRule"/>
</dbReference>
<dbReference type="Pfam" id="PF08007">
    <property type="entry name" value="JmjC_2"/>
    <property type="match status" value="1"/>
</dbReference>
<evidence type="ECO:0000256" key="12">
    <source>
        <dbReference type="ARBA" id="ARBA00025670"/>
    </source>
</evidence>
<keyword evidence="4 14" id="KW-0479">Metal-binding</keyword>
<keyword evidence="10 14" id="KW-0804">Transcription</keyword>
<feature type="compositionally biased region" description="Basic and acidic residues" evidence="15">
    <location>
        <begin position="66"/>
        <end position="75"/>
    </location>
</feature>
<comment type="catalytic activity">
    <reaction evidence="13 14">
        <text>N(6),N(6)-dimethyl-L-lysyl(36)-[histone H3] + 2 2-oxoglutarate + 2 O2 = L-lysyl(36)-[histone H3] + 2 formaldehyde + 2 succinate + 2 CO2</text>
        <dbReference type="Rhea" id="RHEA:42032"/>
        <dbReference type="Rhea" id="RHEA-COMP:9785"/>
        <dbReference type="Rhea" id="RHEA-COMP:9787"/>
        <dbReference type="ChEBI" id="CHEBI:15379"/>
        <dbReference type="ChEBI" id="CHEBI:16526"/>
        <dbReference type="ChEBI" id="CHEBI:16810"/>
        <dbReference type="ChEBI" id="CHEBI:16842"/>
        <dbReference type="ChEBI" id="CHEBI:29969"/>
        <dbReference type="ChEBI" id="CHEBI:30031"/>
        <dbReference type="ChEBI" id="CHEBI:61976"/>
        <dbReference type="EC" id="1.14.11.27"/>
    </reaction>
</comment>
<evidence type="ECO:0000256" key="2">
    <source>
        <dbReference type="ARBA" id="ARBA00010309"/>
    </source>
</evidence>
<dbReference type="InterPro" id="IPR003347">
    <property type="entry name" value="JmjC_dom"/>
</dbReference>
<dbReference type="Gene3D" id="1.10.10.1500">
    <property type="entry name" value="JmjC domain-containing ribosomal oxygenase (ROX), dimer domain"/>
    <property type="match status" value="1"/>
</dbReference>
<dbReference type="FunFam" id="2.60.120.650:FF:000013">
    <property type="entry name" value="Ribosomal oxygenase 1"/>
    <property type="match status" value="1"/>
</dbReference>
<dbReference type="EC" id="1.14.11.27" evidence="14"/>
<keyword evidence="9 14" id="KW-0805">Transcription regulation</keyword>
<keyword evidence="3" id="KW-0678">Repressor</keyword>
<dbReference type="STRING" id="300112.A0A4S2J9T6"/>
<evidence type="ECO:0000313" key="17">
    <source>
        <dbReference type="EMBL" id="TGZ32085.1"/>
    </source>
</evidence>
<keyword evidence="5" id="KW-0156">Chromatin regulator</keyword>
<evidence type="ECO:0000256" key="8">
    <source>
        <dbReference type="ARBA" id="ARBA00023004"/>
    </source>
</evidence>
<dbReference type="Gene3D" id="3.90.930.40">
    <property type="match status" value="1"/>
</dbReference>
<evidence type="ECO:0000256" key="6">
    <source>
        <dbReference type="ARBA" id="ARBA00022964"/>
    </source>
</evidence>
<feature type="compositionally biased region" description="Basic residues" evidence="15">
    <location>
        <begin position="23"/>
        <end position="40"/>
    </location>
</feature>
<reference evidence="17 18" key="1">
    <citation type="journal article" date="2019" name="Philos. Trans. R. Soc. Lond., B, Biol. Sci.">
        <title>Ant behaviour and brain gene expression of defending hosts depend on the ecological success of the intruding social parasite.</title>
        <authorList>
            <person name="Kaur R."/>
            <person name="Stoldt M."/>
            <person name="Jongepier E."/>
            <person name="Feldmeyer B."/>
            <person name="Menzel F."/>
            <person name="Bornberg-Bauer E."/>
            <person name="Foitzik S."/>
        </authorList>
    </citation>
    <scope>NUCLEOTIDE SEQUENCE [LARGE SCALE GENOMIC DNA]</scope>
    <source>
        <tissue evidence="17">Whole body</tissue>
    </source>
</reference>
<dbReference type="GO" id="GO:0140680">
    <property type="term" value="F:histone H3K36me/H3K36me2 demethylase activity"/>
    <property type="evidence" value="ECO:0007669"/>
    <property type="project" value="UniProtKB-EC"/>
</dbReference>
<name>A0A4S2J9T6_9HYME</name>
<dbReference type="Proteomes" id="UP000310200">
    <property type="component" value="Unassembled WGS sequence"/>
</dbReference>
<dbReference type="PANTHER" id="PTHR13096">
    <property type="entry name" value="MINA53 MYC INDUCED NUCLEAR ANTIGEN"/>
    <property type="match status" value="1"/>
</dbReference>
<comment type="cofactor">
    <cofactor evidence="14">
        <name>Fe(2+)</name>
        <dbReference type="ChEBI" id="CHEBI:29033"/>
    </cofactor>
    <text evidence="14">Binds 1 Fe(2+) ion per subunit.</text>
</comment>
<keyword evidence="18" id="KW-1185">Reference proteome</keyword>
<evidence type="ECO:0000256" key="4">
    <source>
        <dbReference type="ARBA" id="ARBA00022723"/>
    </source>
</evidence>
<evidence type="ECO:0000256" key="13">
    <source>
        <dbReference type="ARBA" id="ARBA00047915"/>
    </source>
</evidence>
<evidence type="ECO:0000256" key="3">
    <source>
        <dbReference type="ARBA" id="ARBA00022491"/>
    </source>
</evidence>
<dbReference type="PROSITE" id="PS51184">
    <property type="entry name" value="JMJC"/>
    <property type="match status" value="1"/>
</dbReference>
<dbReference type="SMART" id="SM00558">
    <property type="entry name" value="JmjC"/>
    <property type="match status" value="1"/>
</dbReference>
<feature type="region of interest" description="Disordered" evidence="15">
    <location>
        <begin position="123"/>
        <end position="179"/>
    </location>
</feature>
<evidence type="ECO:0000256" key="11">
    <source>
        <dbReference type="ARBA" id="ARBA00023242"/>
    </source>
</evidence>
<feature type="domain" description="JmjC" evidence="16">
    <location>
        <begin position="319"/>
        <end position="464"/>
    </location>
</feature>
<evidence type="ECO:0000256" key="7">
    <source>
        <dbReference type="ARBA" id="ARBA00023002"/>
    </source>
</evidence>
<comment type="similarity">
    <text evidence="2">Belongs to the ROX family. NO66 subfamily.</text>
</comment>
<keyword evidence="11 14" id="KW-0539">Nucleus</keyword>
<evidence type="ECO:0000256" key="5">
    <source>
        <dbReference type="ARBA" id="ARBA00022853"/>
    </source>
</evidence>
<dbReference type="SUPFAM" id="SSF51197">
    <property type="entry name" value="Clavaminate synthase-like"/>
    <property type="match status" value="1"/>
</dbReference>
<evidence type="ECO:0000256" key="14">
    <source>
        <dbReference type="RuleBase" id="RU366061"/>
    </source>
</evidence>
<dbReference type="FunFam" id="3.90.930.40:FF:000001">
    <property type="entry name" value="ribosomal oxygenase 1 isoform X1"/>
    <property type="match status" value="1"/>
</dbReference>
<evidence type="ECO:0000256" key="9">
    <source>
        <dbReference type="ARBA" id="ARBA00023015"/>
    </source>
</evidence>
<dbReference type="GO" id="GO:0005730">
    <property type="term" value="C:nucleolus"/>
    <property type="evidence" value="ECO:0007669"/>
    <property type="project" value="TreeGrafter"/>
</dbReference>
<dbReference type="InterPro" id="IPR049043">
    <property type="entry name" value="WHD_RIOX1"/>
</dbReference>
<keyword evidence="6 14" id="KW-0223">Dioxygenase</keyword>
<dbReference type="EMBL" id="QBLH01003951">
    <property type="protein sequence ID" value="TGZ32085.1"/>
    <property type="molecule type" value="Genomic_DNA"/>
</dbReference>
<evidence type="ECO:0000256" key="15">
    <source>
        <dbReference type="SAM" id="MobiDB-lite"/>
    </source>
</evidence>
<gene>
    <name evidence="17" type="ORF">DBV15_01056</name>
</gene>
<feature type="region of interest" description="Disordered" evidence="15">
    <location>
        <begin position="1"/>
        <end position="87"/>
    </location>
</feature>
<proteinExistence type="inferred from homology"/>
<dbReference type="InterPro" id="IPR039994">
    <property type="entry name" value="NO66-like"/>
</dbReference>
<dbReference type="GO" id="GO:0032453">
    <property type="term" value="F:histone H3K4 demethylase activity"/>
    <property type="evidence" value="ECO:0007669"/>
    <property type="project" value="TreeGrafter"/>
</dbReference>
<evidence type="ECO:0000313" key="18">
    <source>
        <dbReference type="Proteomes" id="UP000310200"/>
    </source>
</evidence>
<comment type="caution">
    <text evidence="17">The sequence shown here is derived from an EMBL/GenBank/DDBJ whole genome shotgun (WGS) entry which is preliminary data.</text>
</comment>
<comment type="subcellular location">
    <subcellularLocation>
        <location evidence="1 14">Nucleus</location>
    </subcellularLocation>
</comment>